<dbReference type="RefSeq" id="WP_286293551.1">
    <property type="nucleotide sequence ID" value="NZ_AP024718.1"/>
</dbReference>
<dbReference type="GO" id="GO:0071897">
    <property type="term" value="P:DNA biosynthetic process"/>
    <property type="evidence" value="ECO:0007669"/>
    <property type="project" value="UniProtKB-KW"/>
</dbReference>
<feature type="domain" description="Ribonucleotide reductase large subunit C-terminal" evidence="13">
    <location>
        <begin position="85"/>
        <end position="575"/>
    </location>
</feature>
<dbReference type="Proteomes" id="UP001321450">
    <property type="component" value="Chromosome"/>
</dbReference>
<evidence type="ECO:0000256" key="2">
    <source>
        <dbReference type="ARBA" id="ARBA00007405"/>
    </source>
</evidence>
<dbReference type="GO" id="GO:0004748">
    <property type="term" value="F:ribonucleoside-diphosphate reductase activity, thioredoxin disulfide as acceptor"/>
    <property type="evidence" value="ECO:0007669"/>
    <property type="project" value="UniProtKB-EC"/>
</dbReference>
<organism evidence="14 15">
    <name type="scientific">Methylomarinovum tepidoasis</name>
    <dbReference type="NCBI Taxonomy" id="2840183"/>
    <lineage>
        <taxon>Bacteria</taxon>
        <taxon>Pseudomonadati</taxon>
        <taxon>Pseudomonadota</taxon>
        <taxon>Gammaproteobacteria</taxon>
        <taxon>Methylococcales</taxon>
        <taxon>Methylothermaceae</taxon>
        <taxon>Methylomarinovum</taxon>
    </lineage>
</organism>
<keyword evidence="8" id="KW-1015">Disulfide bond</keyword>
<dbReference type="GO" id="GO:0031419">
    <property type="term" value="F:cobalamin binding"/>
    <property type="evidence" value="ECO:0007669"/>
    <property type="project" value="UniProtKB-KW"/>
</dbReference>
<dbReference type="PANTHER" id="PTHR43371">
    <property type="entry name" value="VITAMIN B12-DEPENDENT RIBONUCLEOTIDE REDUCTASE"/>
    <property type="match status" value="1"/>
</dbReference>
<dbReference type="Pfam" id="PF00317">
    <property type="entry name" value="Ribonuc_red_lgN"/>
    <property type="match status" value="1"/>
</dbReference>
<dbReference type="GO" id="GO:0005524">
    <property type="term" value="F:ATP binding"/>
    <property type="evidence" value="ECO:0007669"/>
    <property type="project" value="InterPro"/>
</dbReference>
<gene>
    <name evidence="14" type="ORF">MIN45_P0806</name>
</gene>
<keyword evidence="6 11" id="KW-0560">Oxidoreductase</keyword>
<dbReference type="SUPFAM" id="SSF51998">
    <property type="entry name" value="PFL-like glycyl radical enzymes"/>
    <property type="match status" value="1"/>
</dbReference>
<dbReference type="EC" id="1.17.4.1" evidence="11"/>
<evidence type="ECO:0000256" key="6">
    <source>
        <dbReference type="ARBA" id="ARBA00023002"/>
    </source>
</evidence>
<dbReference type="EMBL" id="AP024718">
    <property type="protein sequence ID" value="BCX88437.1"/>
    <property type="molecule type" value="Genomic_DNA"/>
</dbReference>
<protein>
    <recommendedName>
        <fullName evidence="11">Vitamin B12-dependent ribonucleotide reductase</fullName>
        <ecNumber evidence="11">1.17.4.1</ecNumber>
    </recommendedName>
</protein>
<dbReference type="Gene3D" id="3.20.70.20">
    <property type="match status" value="1"/>
</dbReference>
<accession>A0AAU9C4K8</accession>
<dbReference type="GO" id="GO:0009263">
    <property type="term" value="P:deoxyribonucleotide biosynthetic process"/>
    <property type="evidence" value="ECO:0007669"/>
    <property type="project" value="UniProtKB-KW"/>
</dbReference>
<proteinExistence type="inferred from homology"/>
<evidence type="ECO:0000313" key="14">
    <source>
        <dbReference type="EMBL" id="BCX88437.1"/>
    </source>
</evidence>
<evidence type="ECO:0000256" key="5">
    <source>
        <dbReference type="ARBA" id="ARBA00022741"/>
    </source>
</evidence>
<name>A0AAU9C4K8_9GAMM</name>
<keyword evidence="3 11" id="KW-0846">Cobalamin</keyword>
<evidence type="ECO:0000313" key="15">
    <source>
        <dbReference type="Proteomes" id="UP001321450"/>
    </source>
</evidence>
<dbReference type="InterPro" id="IPR013509">
    <property type="entry name" value="RNR_lsu_N"/>
</dbReference>
<dbReference type="PRINTS" id="PR01183">
    <property type="entry name" value="RIBORDTASEM1"/>
</dbReference>
<comment type="catalytic activity">
    <reaction evidence="10 11">
        <text>a 2'-deoxyribonucleoside 5'-diphosphate + [thioredoxin]-disulfide + H2O = a ribonucleoside 5'-diphosphate + [thioredoxin]-dithiol</text>
        <dbReference type="Rhea" id="RHEA:23252"/>
        <dbReference type="Rhea" id="RHEA-COMP:10698"/>
        <dbReference type="Rhea" id="RHEA-COMP:10700"/>
        <dbReference type="ChEBI" id="CHEBI:15377"/>
        <dbReference type="ChEBI" id="CHEBI:29950"/>
        <dbReference type="ChEBI" id="CHEBI:50058"/>
        <dbReference type="ChEBI" id="CHEBI:57930"/>
        <dbReference type="ChEBI" id="CHEBI:73316"/>
        <dbReference type="EC" id="1.17.4.1"/>
    </reaction>
</comment>
<keyword evidence="7" id="KW-0215">Deoxyribonucleotide synthesis</keyword>
<keyword evidence="9 11" id="KW-0170">Cobalt</keyword>
<dbReference type="NCBIfam" id="TIGR02504">
    <property type="entry name" value="NrdJ_Z"/>
    <property type="match status" value="1"/>
</dbReference>
<dbReference type="KEGG" id="meiy:MIN45_P0806"/>
<dbReference type="PANTHER" id="PTHR43371:SF1">
    <property type="entry name" value="RIBONUCLEOSIDE-DIPHOSPHATE REDUCTASE"/>
    <property type="match status" value="1"/>
</dbReference>
<keyword evidence="15" id="KW-1185">Reference proteome</keyword>
<evidence type="ECO:0000256" key="3">
    <source>
        <dbReference type="ARBA" id="ARBA00022628"/>
    </source>
</evidence>
<keyword evidence="4 11" id="KW-0237">DNA synthesis</keyword>
<comment type="function">
    <text evidence="11">Catalyzes the reduction of ribonucleotides to deoxyribonucleotides. May function to provide a pool of deoxyribonucleotide precursors for DNA repair during oxygen limitation and/or for immediate growth after restoration of oxygen.</text>
</comment>
<evidence type="ECO:0000256" key="11">
    <source>
        <dbReference type="RuleBase" id="RU364064"/>
    </source>
</evidence>
<evidence type="ECO:0000256" key="8">
    <source>
        <dbReference type="ARBA" id="ARBA00023157"/>
    </source>
</evidence>
<sequence>MAALTGTPFPQEISRIVWESKYRAPGEADIWETWRRVAQAVASVEAEPEVWQARFLDLLADFKFLPGGRILAGAGTRRQVTLFNCFAMGPMEDSLDGIFEALKEGALTMQQGGGVGYDFSTLRPRGTRAESAGTVASGPVSFMHIFDVGCAVLLSTASRRGAMMATLRCDHPDVEEFVEAKRDPQVLRNFNLSVTVSDAFMAAVERDGDWPLVFPAEQLTPGSGEGSVLRDWPGYDKPVPCRILKTVRARRLWDRIMRATYEVAEPGVLFLDRINRLNNLHYCERIHTTNPCSELPLPPYGACDLGSINLVRFVREPFSNRARLDLDAIAALVPVVVRFLDDVIDLSGFPLERQRRRARATRRIGLGLTGLADALILLGLRYDSDAARRLAGKVMATICHAAYRASIALAREKGAFPLFEPRVYPQGPFVTRLPQDIRDGIAAHGLRNSHLLAIAPTGSISLLAGNVSSGLEPVFAWRYQRRLQLEGRECRLVEVTDPAWSLWRRRHGDGALPDFFVTATDLSPEAHLAMQAVLQRHVDSAISKTIHIPEDYPFEAFRDVYHRAYELGLKGCTTYRPNPVRGSVLVTERHCCDIDREGD</sequence>
<dbReference type="InterPro" id="IPR050862">
    <property type="entry name" value="RdRp_reductase_class-2"/>
</dbReference>
<dbReference type="AlphaFoldDB" id="A0AAU9C4K8"/>
<reference evidence="15" key="1">
    <citation type="journal article" date="2024" name="Int. J. Syst. Evol. Microbiol.">
        <title>Methylomarinovum tepidoasis sp. nov., a moderately thermophilic methanotroph of the family Methylothermaceae isolated from a deep-sea hydrothermal field.</title>
        <authorList>
            <person name="Hirayama H."/>
            <person name="Takaki Y."/>
            <person name="Abe M."/>
            <person name="Miyazaki M."/>
            <person name="Uematsu K."/>
            <person name="Matsui Y."/>
            <person name="Takai K."/>
        </authorList>
    </citation>
    <scope>NUCLEOTIDE SEQUENCE [LARGE SCALE GENOMIC DNA]</scope>
    <source>
        <strain evidence="15">IN45</strain>
    </source>
</reference>
<comment type="similarity">
    <text evidence="2 11">Belongs to the ribonucleoside diphosphate reductase class-2 family.</text>
</comment>
<keyword evidence="5 11" id="KW-0547">Nucleotide-binding</keyword>
<evidence type="ECO:0000256" key="10">
    <source>
        <dbReference type="ARBA" id="ARBA00047754"/>
    </source>
</evidence>
<evidence type="ECO:0000259" key="12">
    <source>
        <dbReference type="Pfam" id="PF00317"/>
    </source>
</evidence>
<evidence type="ECO:0000256" key="4">
    <source>
        <dbReference type="ARBA" id="ARBA00022634"/>
    </source>
</evidence>
<evidence type="ECO:0000256" key="9">
    <source>
        <dbReference type="ARBA" id="ARBA00023285"/>
    </source>
</evidence>
<dbReference type="CDD" id="cd02888">
    <property type="entry name" value="RNR_II_dimer"/>
    <property type="match status" value="1"/>
</dbReference>
<dbReference type="Pfam" id="PF02867">
    <property type="entry name" value="Ribonuc_red_lgC"/>
    <property type="match status" value="1"/>
</dbReference>
<evidence type="ECO:0000256" key="7">
    <source>
        <dbReference type="ARBA" id="ARBA00023116"/>
    </source>
</evidence>
<dbReference type="InterPro" id="IPR013344">
    <property type="entry name" value="RNR_NrdJ/NrdZ"/>
</dbReference>
<feature type="domain" description="Ribonucleotide reductase large subunit N-terminal" evidence="12">
    <location>
        <begin position="14"/>
        <end position="79"/>
    </location>
</feature>
<evidence type="ECO:0000256" key="1">
    <source>
        <dbReference type="ARBA" id="ARBA00001922"/>
    </source>
</evidence>
<comment type="cofactor">
    <cofactor evidence="1 11">
        <name>adenosylcob(III)alamin</name>
        <dbReference type="ChEBI" id="CHEBI:18408"/>
    </cofactor>
</comment>
<dbReference type="InterPro" id="IPR000788">
    <property type="entry name" value="RNR_lg_C"/>
</dbReference>
<evidence type="ECO:0000259" key="13">
    <source>
        <dbReference type="Pfam" id="PF02867"/>
    </source>
</evidence>